<name>A0A218MM55_9VIRU</name>
<proteinExistence type="predicted"/>
<evidence type="ECO:0000313" key="1">
    <source>
        <dbReference type="EMBL" id="ASF00376.1"/>
    </source>
</evidence>
<dbReference type="EMBL" id="KY052831">
    <property type="protein sequence ID" value="ASF00376.1"/>
    <property type="molecule type" value="Genomic_DNA"/>
</dbReference>
<reference evidence="1" key="1">
    <citation type="submission" date="2016-10" db="EMBL/GenBank/DDBJ databases">
        <authorList>
            <person name="Varghese N."/>
        </authorList>
    </citation>
    <scope>NUCLEOTIDE SEQUENCE</scope>
</reference>
<organism evidence="1">
    <name type="scientific">uncultured virus</name>
    <dbReference type="NCBI Taxonomy" id="340016"/>
    <lineage>
        <taxon>Viruses</taxon>
        <taxon>environmental samples</taxon>
    </lineage>
</organism>
<reference evidence="1" key="2">
    <citation type="journal article" date="2017" name="Nat. Commun.">
        <title>Single-virus genomics reveals hidden cosmopolitan and abundant viruses.</title>
        <authorList>
            <person name="Martinez-Hernandez F."/>
            <person name="Fornas O."/>
            <person name="Lluesma Gomez M."/>
            <person name="Bolduc B."/>
            <person name="de la Cruz Pena M.J."/>
            <person name="Martinez J.M."/>
            <person name="Anton J."/>
            <person name="Gasol J.M."/>
            <person name="Rosselli R."/>
            <person name="Rodriguez-Valera F."/>
            <person name="Sullivan M.B."/>
            <person name="Acinas S.G."/>
            <person name="Martinez-Garcia M."/>
        </authorList>
    </citation>
    <scope>NUCLEOTIDE SEQUENCE</scope>
</reference>
<sequence>MIKYLYFSNSDADCAFIRADRLKDMEISADGTDLTLSFTSPLQTKGIAMQLVLSITEDSGRQVMNRIVEEIAFGDEGFIVIADDSDSTYLHSDITDLETALNTSFV</sequence>
<accession>A0A218MM55</accession>
<protein>
    <submittedName>
        <fullName evidence="1">Uncharacterized protein</fullName>
    </submittedName>
</protein>